<protein>
    <submittedName>
        <fullName evidence="2">Hydrolase</fullName>
    </submittedName>
</protein>
<dbReference type="eggNOG" id="COG1011">
    <property type="taxonomic scope" value="Bacteria"/>
</dbReference>
<dbReference type="SFLD" id="SFLDG01129">
    <property type="entry name" value="C1.5:_HAD__Beta-PGM__Phosphata"/>
    <property type="match status" value="1"/>
</dbReference>
<dbReference type="InterPro" id="IPR036412">
    <property type="entry name" value="HAD-like_sf"/>
</dbReference>
<evidence type="ECO:0000313" key="3">
    <source>
        <dbReference type="Proteomes" id="UP000017175"/>
    </source>
</evidence>
<dbReference type="SFLD" id="SFLDS00003">
    <property type="entry name" value="Haloacid_Dehalogenase"/>
    <property type="match status" value="1"/>
</dbReference>
<dbReference type="NCBIfam" id="TIGR01428">
    <property type="entry name" value="HAD_type_II"/>
    <property type="match status" value="1"/>
</dbReference>
<dbReference type="OrthoDB" id="9785638at2"/>
<dbReference type="InterPro" id="IPR006328">
    <property type="entry name" value="2-HAD"/>
</dbReference>
<keyword evidence="1 2" id="KW-0378">Hydrolase</keyword>
<gene>
    <name evidence="2" type="ORF">B723_15675</name>
</gene>
<sequence length="234" mass="26172">MALKNAPRPEWLTFDCYGTLIQWDEGLKAVVAQILRDKGDHTVDVDRLIEVYDRHEHRLEQTPPHRAFRQLSSLGLQMALEDLGLASSDEDSQRLAAAIPKMPPFPEVIDTLARLKTMGFKLCIVSNTDDDIIAGNVAQLGGHIDRVITAQQAGAYKPDPRLFDYAHAQLGVSRDQVVHICASPTLDHTAARDMHFRCVWIDRGTGRQLLPDYQPDAILSALDQVLPLFESLGW</sequence>
<organism evidence="2 3">
    <name type="scientific">Pseudomonas fluorescens NCIMB 11764</name>
    <dbReference type="NCBI Taxonomy" id="1221522"/>
    <lineage>
        <taxon>Bacteria</taxon>
        <taxon>Pseudomonadati</taxon>
        <taxon>Pseudomonadota</taxon>
        <taxon>Gammaproteobacteria</taxon>
        <taxon>Pseudomonadales</taxon>
        <taxon>Pseudomonadaceae</taxon>
        <taxon>Pseudomonas</taxon>
    </lineage>
</organism>
<dbReference type="InterPro" id="IPR023214">
    <property type="entry name" value="HAD_sf"/>
</dbReference>
<accession>A0A0K1QPZ5</accession>
<dbReference type="GO" id="GO:0019120">
    <property type="term" value="F:hydrolase activity, acting on acid halide bonds, in C-halide compounds"/>
    <property type="evidence" value="ECO:0007669"/>
    <property type="project" value="InterPro"/>
</dbReference>
<dbReference type="RefSeq" id="WP_017339681.1">
    <property type="nucleotide sequence ID" value="NZ_CP010945.1"/>
</dbReference>
<dbReference type="EMBL" id="CP010945">
    <property type="protein sequence ID" value="AKV07783.1"/>
    <property type="molecule type" value="Genomic_DNA"/>
</dbReference>
<dbReference type="AlphaFoldDB" id="A0A0K1QPZ5"/>
<dbReference type="Pfam" id="PF00702">
    <property type="entry name" value="Hydrolase"/>
    <property type="match status" value="1"/>
</dbReference>
<dbReference type="SUPFAM" id="SSF56784">
    <property type="entry name" value="HAD-like"/>
    <property type="match status" value="1"/>
</dbReference>
<dbReference type="InterPro" id="IPR006439">
    <property type="entry name" value="HAD-SF_hydro_IA"/>
</dbReference>
<dbReference type="Gene3D" id="1.10.150.750">
    <property type="match status" value="1"/>
</dbReference>
<dbReference type="InterPro" id="IPR051540">
    <property type="entry name" value="S-2-haloacid_dehalogenase"/>
</dbReference>
<dbReference type="PANTHER" id="PTHR43316:SF9">
    <property type="entry name" value="ACID DEHALOGENASE, PUTATIVE (AFU_ORTHOLOGUE AFUA_6G14460)-RELATED"/>
    <property type="match status" value="1"/>
</dbReference>
<proteinExistence type="predicted"/>
<dbReference type="PRINTS" id="PR00413">
    <property type="entry name" value="HADHALOGNASE"/>
</dbReference>
<dbReference type="NCBIfam" id="TIGR01549">
    <property type="entry name" value="HAD-SF-IA-v1"/>
    <property type="match status" value="1"/>
</dbReference>
<evidence type="ECO:0000256" key="1">
    <source>
        <dbReference type="ARBA" id="ARBA00022801"/>
    </source>
</evidence>
<evidence type="ECO:0000313" key="2">
    <source>
        <dbReference type="EMBL" id="AKV07783.1"/>
    </source>
</evidence>
<dbReference type="Gene3D" id="3.40.50.1000">
    <property type="entry name" value="HAD superfamily/HAD-like"/>
    <property type="match status" value="1"/>
</dbReference>
<dbReference type="Proteomes" id="UP000017175">
    <property type="component" value="Chromosome"/>
</dbReference>
<dbReference type="NCBIfam" id="TIGR01493">
    <property type="entry name" value="HAD-SF-IA-v2"/>
    <property type="match status" value="1"/>
</dbReference>
<name>A0A0K1QPZ5_PSEFL</name>
<reference evidence="2 3" key="1">
    <citation type="journal article" date="2012" name="J. Bacteriol.">
        <title>Draft genome sequence of the cyanide-utilizing bacterium Pseudomonas fluorescens strain NCIMB 11764.</title>
        <authorList>
            <person name="Vilo C.A."/>
            <person name="Benedik M.J."/>
            <person name="Kunz D.A."/>
            <person name="Dong Q."/>
        </authorList>
    </citation>
    <scope>NUCLEOTIDE SEQUENCE [LARGE SCALE GENOMIC DNA]</scope>
    <source>
        <strain evidence="2 3">NCIMB 11764</strain>
    </source>
</reference>
<dbReference type="PANTHER" id="PTHR43316">
    <property type="entry name" value="HYDROLASE, HALOACID DELAHOGENASE-RELATED"/>
    <property type="match status" value="1"/>
</dbReference>